<evidence type="ECO:0000256" key="1">
    <source>
        <dbReference type="ARBA" id="ARBA00004141"/>
    </source>
</evidence>
<organism evidence="8 10">
    <name type="scientific">Halosegnis rubeus</name>
    <dbReference type="NCBI Taxonomy" id="2212850"/>
    <lineage>
        <taxon>Archaea</taxon>
        <taxon>Methanobacteriati</taxon>
        <taxon>Methanobacteriota</taxon>
        <taxon>Stenosarchaea group</taxon>
        <taxon>Halobacteria</taxon>
        <taxon>Halobacteriales</taxon>
        <taxon>Natronomonadaceae</taxon>
        <taxon>Halosegnis</taxon>
    </lineage>
</organism>
<feature type="transmembrane region" description="Helical" evidence="5">
    <location>
        <begin position="62"/>
        <end position="84"/>
    </location>
</feature>
<evidence type="ECO:0000256" key="2">
    <source>
        <dbReference type="ARBA" id="ARBA00022692"/>
    </source>
</evidence>
<dbReference type="Proteomes" id="UP000326207">
    <property type="component" value="Unassembled WGS sequence"/>
</dbReference>
<evidence type="ECO:0000313" key="8">
    <source>
        <dbReference type="EMBL" id="KAB7517326.1"/>
    </source>
</evidence>
<comment type="caution">
    <text evidence="8">The sequence shown here is derived from an EMBL/GenBank/DDBJ whole genome shotgun (WGS) entry which is preliminary data.</text>
</comment>
<dbReference type="InterPro" id="IPR000412">
    <property type="entry name" value="ABC_2_transport"/>
</dbReference>
<dbReference type="PROSITE" id="PS51012">
    <property type="entry name" value="ABC_TM2"/>
    <property type="match status" value="1"/>
</dbReference>
<dbReference type="GO" id="GO:0140359">
    <property type="term" value="F:ABC-type transporter activity"/>
    <property type="evidence" value="ECO:0007669"/>
    <property type="project" value="InterPro"/>
</dbReference>
<reference evidence="10 11" key="1">
    <citation type="submission" date="2019-10" db="EMBL/GenBank/DDBJ databases">
        <title>Unraveling microbial dark matter from salterns through culturing: the case of the genus Halosegnis.</title>
        <authorList>
            <person name="Duran-Viseras A."/>
            <person name="Andrei A.-S."/>
            <person name="Vera-Gargallo B."/>
            <person name="Ghai R."/>
            <person name="Sanchez-Porro C."/>
            <person name="Ventosa A."/>
        </authorList>
    </citation>
    <scope>NUCLEOTIDE SEQUENCE [LARGE SCALE GENOMIC DNA]</scope>
    <source>
        <strain evidence="9 11">F17-44</strain>
        <strain evidence="7 12">F18-79</strain>
        <strain evidence="8 10">F19-13</strain>
    </source>
</reference>
<dbReference type="GO" id="GO:0043190">
    <property type="term" value="C:ATP-binding cassette (ABC) transporter complex"/>
    <property type="evidence" value="ECO:0007669"/>
    <property type="project" value="InterPro"/>
</dbReference>
<feature type="transmembrane region" description="Helical" evidence="5">
    <location>
        <begin position="139"/>
        <end position="162"/>
    </location>
</feature>
<evidence type="ECO:0000313" key="12">
    <source>
        <dbReference type="Proteomes" id="UP000326865"/>
    </source>
</evidence>
<evidence type="ECO:0000313" key="10">
    <source>
        <dbReference type="Proteomes" id="UP000326207"/>
    </source>
</evidence>
<name>A0A5N5UF43_9EURY</name>
<dbReference type="PRINTS" id="PR00164">
    <property type="entry name" value="ABC2TRNSPORT"/>
</dbReference>
<evidence type="ECO:0000313" key="7">
    <source>
        <dbReference type="EMBL" id="KAB7513343.1"/>
    </source>
</evidence>
<dbReference type="InterPro" id="IPR051784">
    <property type="entry name" value="Nod_factor_ABC_transporter"/>
</dbReference>
<keyword evidence="12" id="KW-1185">Reference proteome</keyword>
<dbReference type="AlphaFoldDB" id="A0A5N5UF43"/>
<evidence type="ECO:0000313" key="9">
    <source>
        <dbReference type="EMBL" id="KAB7518441.1"/>
    </source>
</evidence>
<evidence type="ECO:0000259" key="6">
    <source>
        <dbReference type="PROSITE" id="PS51012"/>
    </source>
</evidence>
<protein>
    <submittedName>
        <fullName evidence="8">ABC transporter permease subunit</fullName>
    </submittedName>
</protein>
<feature type="transmembrane region" description="Helical" evidence="5">
    <location>
        <begin position="105"/>
        <end position="133"/>
    </location>
</feature>
<keyword evidence="3 5" id="KW-1133">Transmembrane helix</keyword>
<dbReference type="OrthoDB" id="147058at2157"/>
<comment type="subcellular location">
    <subcellularLocation>
        <location evidence="1">Membrane</location>
        <topology evidence="1">Multi-pass membrane protein</topology>
    </subcellularLocation>
</comment>
<dbReference type="EMBL" id="QMDY01000005">
    <property type="protein sequence ID" value="KAB7517326.1"/>
    <property type="molecule type" value="Genomic_DNA"/>
</dbReference>
<sequence>MSLLDPQAVYALWLRDVKRFVRTPSQVAGTLVFPLMFLVFLGTGFSDAALPGIPAGVEYIQYLVPGIVGFTMLFGASFAGLAILGAQDTGFLKEILVAPVSRTSIVLGWIAGGATTALIQGSLVFLIAIPLGFRVANPLLLPVVAVVLLLLAVTFVGFGVALASQFSDTQGFGLLIQFIVFPIFFLSGALFPLSELPAVAQYLGRVNPLTYGVDALRGALVGASTYPLALDVLALGVSAAVMVAVGAWLFGRVESV</sequence>
<dbReference type="RefSeq" id="WP_152119329.1">
    <property type="nucleotide sequence ID" value="NZ_QJOW01000001.1"/>
</dbReference>
<accession>A0A5N5UIW2</accession>
<evidence type="ECO:0000256" key="3">
    <source>
        <dbReference type="ARBA" id="ARBA00022989"/>
    </source>
</evidence>
<keyword evidence="2 5" id="KW-0812">Transmembrane</keyword>
<dbReference type="InterPro" id="IPR013525">
    <property type="entry name" value="ABC2_TM"/>
</dbReference>
<evidence type="ECO:0000313" key="11">
    <source>
        <dbReference type="Proteomes" id="UP000326302"/>
    </source>
</evidence>
<evidence type="ECO:0000256" key="4">
    <source>
        <dbReference type="ARBA" id="ARBA00023136"/>
    </source>
</evidence>
<dbReference type="PANTHER" id="PTHR43229:SF2">
    <property type="entry name" value="NODULATION PROTEIN J"/>
    <property type="match status" value="1"/>
</dbReference>
<accession>A0A5N5U4A0</accession>
<dbReference type="Proteomes" id="UP000326302">
    <property type="component" value="Unassembled WGS sequence"/>
</dbReference>
<gene>
    <name evidence="7" type="ORF">DM867_10210</name>
    <name evidence="9" type="ORF">DMP03_03530</name>
    <name evidence="8" type="ORF">DP108_09955</name>
</gene>
<evidence type="ECO:0000256" key="5">
    <source>
        <dbReference type="SAM" id="Phobius"/>
    </source>
</evidence>
<dbReference type="Proteomes" id="UP000326865">
    <property type="component" value="Unassembled WGS sequence"/>
</dbReference>
<feature type="domain" description="ABC transmembrane type-2" evidence="6">
    <location>
        <begin position="25"/>
        <end position="253"/>
    </location>
</feature>
<dbReference type="PANTHER" id="PTHR43229">
    <property type="entry name" value="NODULATION PROTEIN J"/>
    <property type="match status" value="1"/>
</dbReference>
<feature type="transmembrane region" description="Helical" evidence="5">
    <location>
        <begin position="228"/>
        <end position="250"/>
    </location>
</feature>
<dbReference type="PIRSF" id="PIRSF006648">
    <property type="entry name" value="DrrB"/>
    <property type="match status" value="1"/>
</dbReference>
<accession>A0A5N5UF43</accession>
<dbReference type="InterPro" id="IPR047817">
    <property type="entry name" value="ABC2_TM_bact-type"/>
</dbReference>
<dbReference type="EMBL" id="QKKZ01000004">
    <property type="protein sequence ID" value="KAB7513343.1"/>
    <property type="molecule type" value="Genomic_DNA"/>
</dbReference>
<dbReference type="EMBL" id="QJOW01000001">
    <property type="protein sequence ID" value="KAB7518441.1"/>
    <property type="molecule type" value="Genomic_DNA"/>
</dbReference>
<feature type="transmembrane region" description="Helical" evidence="5">
    <location>
        <begin position="174"/>
        <end position="193"/>
    </location>
</feature>
<proteinExistence type="predicted"/>
<feature type="transmembrane region" description="Helical" evidence="5">
    <location>
        <begin position="27"/>
        <end position="50"/>
    </location>
</feature>
<keyword evidence="4 5" id="KW-0472">Membrane</keyword>
<dbReference type="Pfam" id="PF01061">
    <property type="entry name" value="ABC2_membrane"/>
    <property type="match status" value="1"/>
</dbReference>